<evidence type="ECO:0000313" key="4">
    <source>
        <dbReference type="EMBL" id="SFK25842.1"/>
    </source>
</evidence>
<comment type="similarity">
    <text evidence="1">Belongs to the short-chain dehydrogenases/reductases (SDR) family.</text>
</comment>
<keyword evidence="3" id="KW-1133">Transmembrane helix</keyword>
<dbReference type="Gene3D" id="3.40.50.720">
    <property type="entry name" value="NAD(P)-binding Rossmann-like Domain"/>
    <property type="match status" value="1"/>
</dbReference>
<dbReference type="PANTHER" id="PTHR44196:SF1">
    <property type="entry name" value="DEHYDROGENASE_REDUCTASE SDR FAMILY MEMBER 7B"/>
    <property type="match status" value="1"/>
</dbReference>
<keyword evidence="3" id="KW-0472">Membrane</keyword>
<proteinExistence type="inferred from homology"/>
<dbReference type="EMBL" id="FOSK01000003">
    <property type="protein sequence ID" value="SFK25842.1"/>
    <property type="molecule type" value="Genomic_DNA"/>
</dbReference>
<evidence type="ECO:0000256" key="1">
    <source>
        <dbReference type="ARBA" id="ARBA00006484"/>
    </source>
</evidence>
<comment type="caution">
    <text evidence="4">The sequence shown here is derived from an EMBL/GenBank/DDBJ whole genome shotgun (WGS) entry which is preliminary data.</text>
</comment>
<keyword evidence="3" id="KW-0812">Transmembrane</keyword>
<keyword evidence="2" id="KW-0560">Oxidoreductase</keyword>
<dbReference type="PANTHER" id="PTHR44196">
    <property type="entry name" value="DEHYDROGENASE/REDUCTASE SDR FAMILY MEMBER 7B"/>
    <property type="match status" value="1"/>
</dbReference>
<protein>
    <submittedName>
        <fullName evidence="4">Short-chain dehydrogenase</fullName>
    </submittedName>
</protein>
<name>A0A1I3Y259_9HYPH</name>
<sequence>MIAVVFLLNWMGRKRDLKVSSLRKINQRGVMAEHEKLVWIIGASSGIGASLALLYARSGSQVIISARNEKKLQAVAQDASNVEVMPLDVTDRVQVAEALERFQQTGKLPDLTVYCSGVYFPGGIDVLSEEHSVASMDTNYFGAVRVIAGLFPLLKQQGNGHIAIVSSLSGYCGLPNAACYGPTKAALINLCESLKPDFDKAGIDLSLVNPGFVKTPMTDKNTFEMPFLLEPEQAAKDIYHGLEKRKFEIYFPFRLAAIMKILRLLPYALYFPVTRRMSKR</sequence>
<evidence type="ECO:0000313" key="5">
    <source>
        <dbReference type="Proteomes" id="UP000199598"/>
    </source>
</evidence>
<evidence type="ECO:0000256" key="3">
    <source>
        <dbReference type="SAM" id="Phobius"/>
    </source>
</evidence>
<dbReference type="Pfam" id="PF00106">
    <property type="entry name" value="adh_short"/>
    <property type="match status" value="1"/>
</dbReference>
<accession>A0A1I3Y259</accession>
<feature type="transmembrane region" description="Helical" evidence="3">
    <location>
        <begin position="249"/>
        <end position="270"/>
    </location>
</feature>
<dbReference type="InterPro" id="IPR036291">
    <property type="entry name" value="NAD(P)-bd_dom_sf"/>
</dbReference>
<dbReference type="InterPro" id="IPR002347">
    <property type="entry name" value="SDR_fam"/>
</dbReference>
<reference evidence="4 5" key="1">
    <citation type="submission" date="2016-10" db="EMBL/GenBank/DDBJ databases">
        <authorList>
            <person name="Varghese N."/>
            <person name="Submissions S."/>
        </authorList>
    </citation>
    <scope>NUCLEOTIDE SEQUENCE [LARGE SCALE GENOMIC DNA]</scope>
    <source>
        <strain evidence="4 5">DSM 16392</strain>
    </source>
</reference>
<dbReference type="SUPFAM" id="SSF51735">
    <property type="entry name" value="NAD(P)-binding Rossmann-fold domains"/>
    <property type="match status" value="1"/>
</dbReference>
<gene>
    <name evidence="4" type="ORF">SAMN04488518_103304</name>
</gene>
<dbReference type="PRINTS" id="PR00081">
    <property type="entry name" value="GDHRDH"/>
</dbReference>
<evidence type="ECO:0000256" key="2">
    <source>
        <dbReference type="ARBA" id="ARBA00023002"/>
    </source>
</evidence>
<dbReference type="Proteomes" id="UP000199598">
    <property type="component" value="Unassembled WGS sequence"/>
</dbReference>
<dbReference type="RefSeq" id="WP_208860187.1">
    <property type="nucleotide sequence ID" value="NZ_FOSK01000003.1"/>
</dbReference>
<keyword evidence="5" id="KW-1185">Reference proteome</keyword>
<organism evidence="4 5">
    <name type="scientific">Pseudovibrio ascidiaceicola</name>
    <dbReference type="NCBI Taxonomy" id="285279"/>
    <lineage>
        <taxon>Bacteria</taxon>
        <taxon>Pseudomonadati</taxon>
        <taxon>Pseudomonadota</taxon>
        <taxon>Alphaproteobacteria</taxon>
        <taxon>Hyphomicrobiales</taxon>
        <taxon>Stappiaceae</taxon>
        <taxon>Pseudovibrio</taxon>
    </lineage>
</organism>